<accession>A0A348WA26</accession>
<evidence type="ECO:0000256" key="1">
    <source>
        <dbReference type="ARBA" id="ARBA00023015"/>
    </source>
</evidence>
<dbReference type="Gene3D" id="1.20.120.530">
    <property type="entry name" value="GntR ligand-binding domain-like"/>
    <property type="match status" value="1"/>
</dbReference>
<dbReference type="SUPFAM" id="SSF46785">
    <property type="entry name" value="Winged helix' DNA-binding domain"/>
    <property type="match status" value="1"/>
</dbReference>
<evidence type="ECO:0000313" key="6">
    <source>
        <dbReference type="Proteomes" id="UP000264719"/>
    </source>
</evidence>
<comment type="caution">
    <text evidence="5">The sequence shown here is derived from an EMBL/GenBank/DDBJ whole genome shotgun (WGS) entry which is preliminary data.</text>
</comment>
<evidence type="ECO:0000259" key="4">
    <source>
        <dbReference type="PROSITE" id="PS50949"/>
    </source>
</evidence>
<name>A0A348WA26_9RHOB</name>
<organism evidence="5 6">
    <name type="scientific">Roseovarius nubinhibens</name>
    <dbReference type="NCBI Taxonomy" id="314263"/>
    <lineage>
        <taxon>Bacteria</taxon>
        <taxon>Pseudomonadati</taxon>
        <taxon>Pseudomonadota</taxon>
        <taxon>Alphaproteobacteria</taxon>
        <taxon>Rhodobacterales</taxon>
        <taxon>Roseobacteraceae</taxon>
        <taxon>Roseovarius</taxon>
    </lineage>
</organism>
<dbReference type="InterPro" id="IPR011711">
    <property type="entry name" value="GntR_C"/>
</dbReference>
<protein>
    <submittedName>
        <fullName evidence="5">GntR family transcriptional regulator</fullName>
    </submittedName>
</protein>
<dbReference type="GO" id="GO:0003700">
    <property type="term" value="F:DNA-binding transcription factor activity"/>
    <property type="evidence" value="ECO:0007669"/>
    <property type="project" value="InterPro"/>
</dbReference>
<dbReference type="PROSITE" id="PS50949">
    <property type="entry name" value="HTH_GNTR"/>
    <property type="match status" value="1"/>
</dbReference>
<dbReference type="GO" id="GO:0003677">
    <property type="term" value="F:DNA binding"/>
    <property type="evidence" value="ECO:0007669"/>
    <property type="project" value="UniProtKB-KW"/>
</dbReference>
<keyword evidence="1" id="KW-0805">Transcription regulation</keyword>
<reference evidence="5 6" key="1">
    <citation type="journal article" date="2018" name="Nat. Biotechnol.">
        <title>A standardized bacterial taxonomy based on genome phylogeny substantially revises the tree of life.</title>
        <authorList>
            <person name="Parks D.H."/>
            <person name="Chuvochina M."/>
            <person name="Waite D.W."/>
            <person name="Rinke C."/>
            <person name="Skarshewski A."/>
            <person name="Chaumeil P.A."/>
            <person name="Hugenholtz P."/>
        </authorList>
    </citation>
    <scope>NUCLEOTIDE SEQUENCE [LARGE SCALE GENOMIC DNA]</scope>
    <source>
        <strain evidence="5">UBA9169</strain>
    </source>
</reference>
<evidence type="ECO:0000313" key="5">
    <source>
        <dbReference type="EMBL" id="HAR51388.1"/>
    </source>
</evidence>
<dbReference type="Pfam" id="PF00392">
    <property type="entry name" value="GntR"/>
    <property type="match status" value="1"/>
</dbReference>
<dbReference type="InterPro" id="IPR036390">
    <property type="entry name" value="WH_DNA-bd_sf"/>
</dbReference>
<dbReference type="Pfam" id="PF07729">
    <property type="entry name" value="FCD"/>
    <property type="match status" value="1"/>
</dbReference>
<dbReference type="AlphaFoldDB" id="A0A348WA26"/>
<sequence length="253" mass="28919">MSFERIIKWTEVAMTPEDQTSSLSDGKGEVFRRRSLHEELTEAIRELIVVGDLLPGTRVPEKELCALYSVSRTPLREALKVLAIDGLVNLEPNRGAWVSKITKEDIDDVFPVMGALEALSGELACKHISDAEIGNVRRLHREMLKYFEQRDLEGYFAVNQQIHEAILSAARNKTLTAQYNSLAARVRRARYVANMTMDRWTQATEEHEQIMTFLERRDGGRLSAILKKHLENKLETVRQWLDDNEEAEDAKAP</sequence>
<dbReference type="EMBL" id="DMVW01000055">
    <property type="protein sequence ID" value="HAR51388.1"/>
    <property type="molecule type" value="Genomic_DNA"/>
</dbReference>
<dbReference type="InterPro" id="IPR036388">
    <property type="entry name" value="WH-like_DNA-bd_sf"/>
</dbReference>
<gene>
    <name evidence="5" type="ORF">DCS45_05850</name>
</gene>
<dbReference type="Gene3D" id="1.10.10.10">
    <property type="entry name" value="Winged helix-like DNA-binding domain superfamily/Winged helix DNA-binding domain"/>
    <property type="match status" value="1"/>
</dbReference>
<dbReference type="PANTHER" id="PTHR43537:SF50">
    <property type="entry name" value="TRANSCRIPTIONAL REGULATORY PROTEIN"/>
    <property type="match status" value="1"/>
</dbReference>
<dbReference type="InterPro" id="IPR000524">
    <property type="entry name" value="Tscrpt_reg_HTH_GntR"/>
</dbReference>
<evidence type="ECO:0000256" key="3">
    <source>
        <dbReference type="ARBA" id="ARBA00023163"/>
    </source>
</evidence>
<evidence type="ECO:0000256" key="2">
    <source>
        <dbReference type="ARBA" id="ARBA00023125"/>
    </source>
</evidence>
<keyword evidence="2" id="KW-0238">DNA-binding</keyword>
<dbReference type="Proteomes" id="UP000264719">
    <property type="component" value="Unassembled WGS sequence"/>
</dbReference>
<feature type="domain" description="HTH gntR-type" evidence="4">
    <location>
        <begin position="34"/>
        <end position="101"/>
    </location>
</feature>
<dbReference type="SMART" id="SM00895">
    <property type="entry name" value="FCD"/>
    <property type="match status" value="1"/>
</dbReference>
<proteinExistence type="predicted"/>
<dbReference type="SUPFAM" id="SSF48008">
    <property type="entry name" value="GntR ligand-binding domain-like"/>
    <property type="match status" value="1"/>
</dbReference>
<dbReference type="SMART" id="SM00345">
    <property type="entry name" value="HTH_GNTR"/>
    <property type="match status" value="1"/>
</dbReference>
<keyword evidence="3" id="KW-0804">Transcription</keyword>
<dbReference type="PRINTS" id="PR00035">
    <property type="entry name" value="HTHGNTR"/>
</dbReference>
<dbReference type="PANTHER" id="PTHR43537">
    <property type="entry name" value="TRANSCRIPTIONAL REGULATOR, GNTR FAMILY"/>
    <property type="match status" value="1"/>
</dbReference>
<dbReference type="CDD" id="cd07377">
    <property type="entry name" value="WHTH_GntR"/>
    <property type="match status" value="1"/>
</dbReference>
<dbReference type="InterPro" id="IPR008920">
    <property type="entry name" value="TF_FadR/GntR_C"/>
</dbReference>